<dbReference type="CDD" id="cd06257">
    <property type="entry name" value="DnaJ"/>
    <property type="match status" value="1"/>
</dbReference>
<dbReference type="InterPro" id="IPR036869">
    <property type="entry name" value="J_dom_sf"/>
</dbReference>
<reference evidence="3" key="1">
    <citation type="journal article" date="2023" name="Science">
        <title>Elucidation of the pathway for biosynthesis of saponin adjuvants from the soapbark tree.</title>
        <authorList>
            <person name="Reed J."/>
            <person name="Orme A."/>
            <person name="El-Demerdash A."/>
            <person name="Owen C."/>
            <person name="Martin L.B.B."/>
            <person name="Misra R.C."/>
            <person name="Kikuchi S."/>
            <person name="Rejzek M."/>
            <person name="Martin A.C."/>
            <person name="Harkess A."/>
            <person name="Leebens-Mack J."/>
            <person name="Louveau T."/>
            <person name="Stephenson M.J."/>
            <person name="Osbourn A."/>
        </authorList>
    </citation>
    <scope>NUCLEOTIDE SEQUENCE</scope>
    <source>
        <strain evidence="3">S10</strain>
    </source>
</reference>
<dbReference type="KEGG" id="qsa:O6P43_022536"/>
<dbReference type="SUPFAM" id="SSF46565">
    <property type="entry name" value="Chaperone J-domain"/>
    <property type="match status" value="1"/>
</dbReference>
<dbReference type="EMBL" id="JARAOO010000009">
    <property type="protein sequence ID" value="KAJ7956036.1"/>
    <property type="molecule type" value="Genomic_DNA"/>
</dbReference>
<organism evidence="3 4">
    <name type="scientific">Quillaja saponaria</name>
    <name type="common">Soap bark tree</name>
    <dbReference type="NCBI Taxonomy" id="32244"/>
    <lineage>
        <taxon>Eukaryota</taxon>
        <taxon>Viridiplantae</taxon>
        <taxon>Streptophyta</taxon>
        <taxon>Embryophyta</taxon>
        <taxon>Tracheophyta</taxon>
        <taxon>Spermatophyta</taxon>
        <taxon>Magnoliopsida</taxon>
        <taxon>eudicotyledons</taxon>
        <taxon>Gunneridae</taxon>
        <taxon>Pentapetalae</taxon>
        <taxon>rosids</taxon>
        <taxon>fabids</taxon>
        <taxon>Fabales</taxon>
        <taxon>Quillajaceae</taxon>
        <taxon>Quillaja</taxon>
    </lineage>
</organism>
<feature type="domain" description="J" evidence="2">
    <location>
        <begin position="66"/>
        <end position="130"/>
    </location>
</feature>
<dbReference type="PROSITE" id="PS50076">
    <property type="entry name" value="DNAJ_2"/>
    <property type="match status" value="1"/>
</dbReference>
<dbReference type="PRINTS" id="PR00625">
    <property type="entry name" value="JDOMAIN"/>
</dbReference>
<feature type="region of interest" description="Disordered" evidence="1">
    <location>
        <begin position="202"/>
        <end position="242"/>
    </location>
</feature>
<feature type="compositionally biased region" description="Polar residues" evidence="1">
    <location>
        <begin position="233"/>
        <end position="242"/>
    </location>
</feature>
<dbReference type="Gene3D" id="1.10.287.110">
    <property type="entry name" value="DnaJ domain"/>
    <property type="match status" value="1"/>
</dbReference>
<dbReference type="Pfam" id="PF00226">
    <property type="entry name" value="DnaJ"/>
    <property type="match status" value="1"/>
</dbReference>
<feature type="compositionally biased region" description="Polar residues" evidence="1">
    <location>
        <begin position="203"/>
        <end position="216"/>
    </location>
</feature>
<evidence type="ECO:0000313" key="3">
    <source>
        <dbReference type="EMBL" id="KAJ7956036.1"/>
    </source>
</evidence>
<dbReference type="AlphaFoldDB" id="A0AAD7PHQ0"/>
<dbReference type="PROSITE" id="PS00636">
    <property type="entry name" value="DNAJ_1"/>
    <property type="match status" value="1"/>
</dbReference>
<protein>
    <submittedName>
        <fullName evidence="3">DnAJ-like protein</fullName>
    </submittedName>
</protein>
<dbReference type="InterPro" id="IPR018253">
    <property type="entry name" value="DnaJ_domain_CS"/>
</dbReference>
<evidence type="ECO:0000256" key="1">
    <source>
        <dbReference type="SAM" id="MobiDB-lite"/>
    </source>
</evidence>
<evidence type="ECO:0000259" key="2">
    <source>
        <dbReference type="PROSITE" id="PS50076"/>
    </source>
</evidence>
<dbReference type="PANTHER" id="PTHR44137:SF51">
    <property type="entry name" value="MOLECULAR CHAPERONE HSP40_DNAJ FAMILY PROTEIN"/>
    <property type="match status" value="1"/>
</dbReference>
<gene>
    <name evidence="3" type="ORF">O6P43_022536</name>
</gene>
<proteinExistence type="predicted"/>
<name>A0AAD7PHQ0_QUISA</name>
<keyword evidence="4" id="KW-1185">Reference proteome</keyword>
<accession>A0AAD7PHQ0</accession>
<evidence type="ECO:0000313" key="4">
    <source>
        <dbReference type="Proteomes" id="UP001163823"/>
    </source>
</evidence>
<comment type="caution">
    <text evidence="3">The sequence shown here is derived from an EMBL/GenBank/DDBJ whole genome shotgun (WGS) entry which is preliminary data.</text>
</comment>
<dbReference type="PANTHER" id="PTHR44137">
    <property type="entry name" value="BNAC03G44070D PROTEIN"/>
    <property type="match status" value="1"/>
</dbReference>
<dbReference type="Proteomes" id="UP001163823">
    <property type="component" value="Chromosome 9"/>
</dbReference>
<dbReference type="InterPro" id="IPR001623">
    <property type="entry name" value="DnaJ_domain"/>
</dbReference>
<sequence length="609" mass="68091">MACNKDEAIKAKEIAENKFTDMDMSGAKRFALKAQDLYPGLDGLSQFLETLDVYISAEKRINGEVDWYKVLDVELSANVDTIRRHYRKLALILHLDKNKSVGADGAFSFLSQAWSLLSDKSKRIAYDQNGNLRSIHEEVREQKPSAAAQNGVHDLFNTNNSKIKIRGVLLIPFLLQLLLYNRNLHFGQSFVALEVPPPPINKTAGNSRISQMQQKKSSPRRMGSHSYAPGRRPNSSVNTSENNFHSAAFSMSGDTSSVPVSEPSTVQAAGVVREASEHLKKELEGLGPPAMREEAHLEQNHASQKTVAGLATKSLNTGSSFVLKGDRRRKKMRIHEGGMANDRRKTEKEMKSGNGGVCLGHKYESLKENSDTGRLNAAENYKRNGKRDLSQAQIRNILCGKARKEVLEKLDEWNVASAARNLHKSNITNEEVKEKDQGRMKDSGNSVKACAQNFQEFVDSNTTFAIKKSYPTISDADSSMELADPVPMSVPDPDFHDFDMDRTEKTFGVLDDYNEERGQEGNNAPKGCWELDPAATPKELLQIFTEAQEEELVASLVTDDFVKNCQTIKKEDLGEDTARMVLAEAMVTESREEKLVVYKRKRSREKKML</sequence>
<dbReference type="SMART" id="SM00271">
    <property type="entry name" value="DnaJ"/>
    <property type="match status" value="1"/>
</dbReference>